<dbReference type="CDD" id="cd00531">
    <property type="entry name" value="NTF2_like"/>
    <property type="match status" value="1"/>
</dbReference>
<evidence type="ECO:0000259" key="1">
    <source>
        <dbReference type="Pfam" id="PF12680"/>
    </source>
</evidence>
<sequence>METIIKKYFELVNSDSVDGLLELWNDNGTFDIPMLGVLKGKESFRKFYQSLPAMYAKHYDDPVKYVISGNEAVVKVVVTNTTPEGKTVVFNAFSWMTFSNGKLVSIEAKFDSAKLMKDLKG</sequence>
<dbReference type="Pfam" id="PF12680">
    <property type="entry name" value="SnoaL_2"/>
    <property type="match status" value="1"/>
</dbReference>
<name>Q39TG5_GEOMG</name>
<protein>
    <recommendedName>
        <fullName evidence="1">SnoaL-like domain-containing protein</fullName>
    </recommendedName>
</protein>
<dbReference type="AlphaFoldDB" id="Q39TG5"/>
<dbReference type="SUPFAM" id="SSF54427">
    <property type="entry name" value="NTF2-like"/>
    <property type="match status" value="1"/>
</dbReference>
<organism evidence="2 3">
    <name type="scientific">Geobacter metallireducens (strain ATCC 53774 / DSM 7210 / GS-15)</name>
    <dbReference type="NCBI Taxonomy" id="269799"/>
    <lineage>
        <taxon>Bacteria</taxon>
        <taxon>Pseudomonadati</taxon>
        <taxon>Thermodesulfobacteriota</taxon>
        <taxon>Desulfuromonadia</taxon>
        <taxon>Geobacterales</taxon>
        <taxon>Geobacteraceae</taxon>
        <taxon>Geobacter</taxon>
    </lineage>
</organism>
<evidence type="ECO:0000313" key="2">
    <source>
        <dbReference type="EMBL" id="ABB32459.1"/>
    </source>
</evidence>
<reference evidence="2 3" key="1">
    <citation type="submission" date="2005-10" db="EMBL/GenBank/DDBJ databases">
        <title>Complete sequence of Geobacter metallireducens GS-15.</title>
        <authorList>
            <consortium name="US DOE Joint Genome Institute"/>
            <person name="Copeland A."/>
            <person name="Lucas S."/>
            <person name="Lapidus A."/>
            <person name="Barry K."/>
            <person name="Detter J.C."/>
            <person name="Glavina T."/>
            <person name="Hammon N."/>
            <person name="Israni S."/>
            <person name="Pitluck S."/>
            <person name="Di Bartolo G."/>
            <person name="Chain P."/>
            <person name="Schmutz J."/>
            <person name="Larimer F."/>
            <person name="Land M."/>
            <person name="Kyrpides N."/>
            <person name="Ivanova N."/>
            <person name="Richardson P."/>
        </authorList>
    </citation>
    <scope>NUCLEOTIDE SEQUENCE [LARGE SCALE GENOMIC DNA]</scope>
    <source>
        <strain evidence="3">ATCC 53774 / DSM 7210 / GS-15</strain>
    </source>
</reference>
<dbReference type="EMBL" id="CP000148">
    <property type="protein sequence ID" value="ABB32459.1"/>
    <property type="molecule type" value="Genomic_DNA"/>
</dbReference>
<keyword evidence="3" id="KW-1185">Reference proteome</keyword>
<dbReference type="InterPro" id="IPR037401">
    <property type="entry name" value="SnoaL-like"/>
</dbReference>
<gene>
    <name evidence="2" type="ordered locus">Gmet_2232</name>
</gene>
<dbReference type="STRING" id="269799.Gmet_2232"/>
<reference evidence="2 3" key="2">
    <citation type="journal article" date="2009" name="BMC Microbiol.">
        <title>The genome sequence of Geobacter metallireducens: features of metabolism, physiology and regulation common and dissimilar to Geobacter sulfurreducens.</title>
        <authorList>
            <person name="Aklujkar M."/>
            <person name="Krushkal J."/>
            <person name="DiBartolo G."/>
            <person name="Lapidus A."/>
            <person name="Land M.L."/>
            <person name="Lovley D.R."/>
        </authorList>
    </citation>
    <scope>NUCLEOTIDE SEQUENCE [LARGE SCALE GENOMIC DNA]</scope>
    <source>
        <strain evidence="3">ATCC 53774 / DSM 7210 / GS-15</strain>
    </source>
</reference>
<dbReference type="KEGG" id="gme:Gmet_2232"/>
<evidence type="ECO:0000313" key="3">
    <source>
        <dbReference type="Proteomes" id="UP000007073"/>
    </source>
</evidence>
<dbReference type="HOGENOM" id="CLU_2034726_0_0_7"/>
<feature type="domain" description="SnoaL-like" evidence="1">
    <location>
        <begin position="6"/>
        <end position="105"/>
    </location>
</feature>
<proteinExistence type="predicted"/>
<dbReference type="RefSeq" id="WP_011365987.1">
    <property type="nucleotide sequence ID" value="NC_007517.1"/>
</dbReference>
<dbReference type="Proteomes" id="UP000007073">
    <property type="component" value="Chromosome"/>
</dbReference>
<dbReference type="InterPro" id="IPR032710">
    <property type="entry name" value="NTF2-like_dom_sf"/>
</dbReference>
<accession>Q39TG5</accession>
<dbReference type="Gene3D" id="3.10.450.50">
    <property type="match status" value="1"/>
</dbReference>